<feature type="signal peptide" evidence="2">
    <location>
        <begin position="1"/>
        <end position="35"/>
    </location>
</feature>
<reference evidence="5 8" key="2">
    <citation type="submission" date="2018-03" db="EMBL/GenBank/DDBJ databases">
        <title>Draft genome sequence of the type strain of Pseudomonas palleroniana LMG 23076, isolated from rice in Cameroon.</title>
        <authorList>
            <person name="Tambong J.T."/>
        </authorList>
    </citation>
    <scope>NUCLEOTIDE SEQUENCE [LARGE SCALE GENOMIC DNA]</scope>
    <source>
        <strain evidence="5 8">LMG 23076</strain>
    </source>
</reference>
<dbReference type="InterPro" id="IPR004899">
    <property type="entry name" value="Pertactin_central"/>
</dbReference>
<dbReference type="Proteomes" id="UP000423257">
    <property type="component" value="Unassembled WGS sequence"/>
</dbReference>
<protein>
    <submittedName>
        <fullName evidence="4">Autotransporter outer membrane beta-barrel domain-containing protein</fullName>
    </submittedName>
    <submittedName>
        <fullName evidence="6">Outer membrane autotransporter barrel domain-containing protein</fullName>
    </submittedName>
</protein>
<evidence type="ECO:0000256" key="2">
    <source>
        <dbReference type="SAM" id="SignalP"/>
    </source>
</evidence>
<dbReference type="PROSITE" id="PS51208">
    <property type="entry name" value="AUTOTRANSPORTER"/>
    <property type="match status" value="1"/>
</dbReference>
<feature type="chain" id="PRO_5044558677" evidence="2">
    <location>
        <begin position="36"/>
        <end position="762"/>
    </location>
</feature>
<dbReference type="SUPFAM" id="SSF51126">
    <property type="entry name" value="Pectin lyase-like"/>
    <property type="match status" value="1"/>
</dbReference>
<evidence type="ECO:0000313" key="7">
    <source>
        <dbReference type="Proteomes" id="UP000199129"/>
    </source>
</evidence>
<dbReference type="InterPro" id="IPR003991">
    <property type="entry name" value="Pertactin_virulence_factor"/>
</dbReference>
<dbReference type="SUPFAM" id="SSF103515">
    <property type="entry name" value="Autotransporter"/>
    <property type="match status" value="1"/>
</dbReference>
<evidence type="ECO:0000313" key="9">
    <source>
        <dbReference type="Proteomes" id="UP000423257"/>
    </source>
</evidence>
<dbReference type="PANTHER" id="PTHR35037:SF7">
    <property type="entry name" value="AUTOTRANSPORTER"/>
    <property type="match status" value="1"/>
</dbReference>
<evidence type="ECO:0000259" key="3">
    <source>
        <dbReference type="PROSITE" id="PS51208"/>
    </source>
</evidence>
<dbReference type="GO" id="GO:0019867">
    <property type="term" value="C:outer membrane"/>
    <property type="evidence" value="ECO:0007669"/>
    <property type="project" value="InterPro"/>
</dbReference>
<evidence type="ECO:0000313" key="5">
    <source>
        <dbReference type="EMBL" id="PTC29256.1"/>
    </source>
</evidence>
<dbReference type="InterPro" id="IPR005546">
    <property type="entry name" value="Autotransporte_beta"/>
</dbReference>
<dbReference type="AlphaFoldDB" id="A0A1H5GWR8"/>
<dbReference type="CDD" id="cd01343">
    <property type="entry name" value="PL1_Passenger_AT"/>
    <property type="match status" value="1"/>
</dbReference>
<dbReference type="InterPro" id="IPR036709">
    <property type="entry name" value="Autotransporte_beta_dom_sf"/>
</dbReference>
<dbReference type="InterPro" id="IPR012332">
    <property type="entry name" value="Autotransporter_pectin_lyase_C"/>
</dbReference>
<dbReference type="Pfam" id="PF03212">
    <property type="entry name" value="Pertactin"/>
    <property type="match status" value="1"/>
</dbReference>
<dbReference type="EMBL" id="FNUA01000002">
    <property type="protein sequence ID" value="SEE19921.1"/>
    <property type="molecule type" value="Genomic_DNA"/>
</dbReference>
<proteinExistence type="predicted"/>
<evidence type="ECO:0000313" key="4">
    <source>
        <dbReference type="EMBL" id="KAB0566202.1"/>
    </source>
</evidence>
<evidence type="ECO:0000313" key="6">
    <source>
        <dbReference type="EMBL" id="SEE19921.1"/>
    </source>
</evidence>
<keyword evidence="1 2" id="KW-0732">Signal</keyword>
<gene>
    <name evidence="5" type="ORF">C9383_07650</name>
    <name evidence="4" type="ORF">F7R03_14790</name>
    <name evidence="6" type="ORF">SAMN04490198_0796</name>
</gene>
<accession>A0A1H5GWR8</accession>
<dbReference type="InterPro" id="IPR011050">
    <property type="entry name" value="Pectin_lyase_fold/virulence"/>
</dbReference>
<dbReference type="Gene3D" id="2.160.20.20">
    <property type="match status" value="1"/>
</dbReference>
<reference evidence="4 9" key="3">
    <citation type="submission" date="2019-09" db="EMBL/GenBank/DDBJ databases">
        <title>Draft genome sequences of 48 bacterial type strains from the CCUG.</title>
        <authorList>
            <person name="Tunovic T."/>
            <person name="Pineiro-Iglesias B."/>
            <person name="Unosson C."/>
            <person name="Inganas E."/>
            <person name="Ohlen M."/>
            <person name="Cardew S."/>
            <person name="Jensie-Markopoulos S."/>
            <person name="Salva-Serra F."/>
            <person name="Jaen-Luchoro D."/>
            <person name="Karlsson R."/>
            <person name="Svensson-Stadler L."/>
            <person name="Chun J."/>
            <person name="Moore E."/>
        </authorList>
    </citation>
    <scope>NUCLEOTIDE SEQUENCE [LARGE SCALE GENOMIC DNA]</scope>
    <source>
        <strain evidence="4 9">CCUG 51524</strain>
    </source>
</reference>
<sequence>MTSITALPFRYSRLSSFVKLMAIAPLYLLSEQALSAIVVDGNVGSGKLDVYSGTGATDYIARNGATLNVHTGATVKEISATDGSALTLTGANVTSVHGSQAAIALSNSNAVISGMRITSYTNGGLNVAREASSTTGSHAQVNDSEITGATYGANVTAHSLLELHNTSLTGQSQQGLRLLSGSAIATGSEITGATTGVVMTLDSATATQVPQLTLDGSRVVGLNGPAISVLGPVTAEIDVKNGSTLQGQNGNMLELANGGSANMRVNNSALAGNIQVGAGSALDLNLDHAVMNGDVINNGGTASVGLNNGAVLTGRLENVDKLAINSDATWVMVDNQQVGDLSLSGGNVKFGDTGTFYQLDVANLSGNGTFIMSADFSTLTGDFLNVTGTSSGDHKLLIASSGADPLSEDRLHVVHTEDGGAKFSLVGDRVDVGTYSYSLVEDNEGKDWLLDPGSKVISPSTNSVLALANAAPSALYGEMTNLRTRMGELRHSDGKSSGLWSRAYGNKFEVDNRNKGVQYNQNQRGFTLGADTPLSGGDGQWLAGFLAGHSTSDLDLGRGSKATVNSYYAGAYATWLDAESGFYFDGVLKFNRLHNESNVAMSDGKKAKGNYTQNAVTASAEVGRHIKLDDGFFVEPYGQLNTAIIQSQSYELDNGLQAKGPRTASVVGKAGVTAGRDIQLDGGSVLQPYLRTAVAHEFNQSNKVSVNGNSFNNDLSGTRVEMAAGVAMAVSKNWKVHADVERSMGKNIDQPWGVNVGVRYDF</sequence>
<reference evidence="6 7" key="1">
    <citation type="submission" date="2016-10" db="EMBL/GenBank/DDBJ databases">
        <authorList>
            <person name="de Groot N.N."/>
        </authorList>
    </citation>
    <scope>NUCLEOTIDE SEQUENCE [LARGE SCALE GENOMIC DNA]</scope>
    <source>
        <strain evidence="6 7">BS3265</strain>
    </source>
</reference>
<dbReference type="Pfam" id="PF03797">
    <property type="entry name" value="Autotransporter"/>
    <property type="match status" value="1"/>
</dbReference>
<name>A0A1H5GWR8_9PSED</name>
<dbReference type="RefSeq" id="WP_090366234.1">
    <property type="nucleotide sequence ID" value="NZ_FNUA01000002.1"/>
</dbReference>
<dbReference type="Proteomes" id="UP000240476">
    <property type="component" value="Unassembled WGS sequence"/>
</dbReference>
<evidence type="ECO:0000256" key="1">
    <source>
        <dbReference type="ARBA" id="ARBA00022729"/>
    </source>
</evidence>
<dbReference type="EMBL" id="PYWX01000025">
    <property type="protein sequence ID" value="PTC29256.1"/>
    <property type="molecule type" value="Genomic_DNA"/>
</dbReference>
<evidence type="ECO:0000313" key="8">
    <source>
        <dbReference type="Proteomes" id="UP000240476"/>
    </source>
</evidence>
<feature type="domain" description="Autotransporter" evidence="3">
    <location>
        <begin position="492"/>
        <end position="762"/>
    </location>
</feature>
<dbReference type="Proteomes" id="UP000199129">
    <property type="component" value="Unassembled WGS sequence"/>
</dbReference>
<dbReference type="SMART" id="SM00869">
    <property type="entry name" value="Autotransporter"/>
    <property type="match status" value="1"/>
</dbReference>
<dbReference type="PRINTS" id="PR01484">
    <property type="entry name" value="PRTACTNFAMLY"/>
</dbReference>
<dbReference type="PANTHER" id="PTHR35037">
    <property type="entry name" value="C-TERMINAL REGION OF AIDA-LIKE PROTEIN"/>
    <property type="match status" value="1"/>
</dbReference>
<dbReference type="NCBIfam" id="TIGR01414">
    <property type="entry name" value="autotrans_barl"/>
    <property type="match status" value="1"/>
</dbReference>
<dbReference type="InterPro" id="IPR051551">
    <property type="entry name" value="Autotransporter_adhesion"/>
</dbReference>
<dbReference type="EMBL" id="VZPQ01000008">
    <property type="protein sequence ID" value="KAB0566202.1"/>
    <property type="molecule type" value="Genomic_DNA"/>
</dbReference>
<organism evidence="6 7">
    <name type="scientific">Pseudomonas palleroniana</name>
    <dbReference type="NCBI Taxonomy" id="191390"/>
    <lineage>
        <taxon>Bacteria</taxon>
        <taxon>Pseudomonadati</taxon>
        <taxon>Pseudomonadota</taxon>
        <taxon>Gammaproteobacteria</taxon>
        <taxon>Pseudomonadales</taxon>
        <taxon>Pseudomonadaceae</taxon>
        <taxon>Pseudomonas</taxon>
    </lineage>
</organism>
<dbReference type="Gene3D" id="2.40.128.130">
    <property type="entry name" value="Autotransporter beta-domain"/>
    <property type="match status" value="1"/>
</dbReference>
<dbReference type="InterPro" id="IPR006315">
    <property type="entry name" value="OM_autotransptr_brl_dom"/>
</dbReference>
<keyword evidence="8" id="KW-1185">Reference proteome</keyword>